<evidence type="ECO:0000313" key="1">
    <source>
        <dbReference type="EMBL" id="KAJ8718411.1"/>
    </source>
</evidence>
<reference evidence="1" key="1">
    <citation type="submission" date="2023-03" db="EMBL/GenBank/DDBJ databases">
        <title>Chromosome-level genomes of two armyworms, Mythimna separata and Mythimna loreyi, provide insights into the biosynthesis and reception of sex pheromones.</title>
        <authorList>
            <person name="Zhao H."/>
        </authorList>
    </citation>
    <scope>NUCLEOTIDE SEQUENCE</scope>
    <source>
        <strain evidence="1">BeijingLab</strain>
    </source>
</reference>
<dbReference type="EMBL" id="CM056789">
    <property type="protein sequence ID" value="KAJ8718411.1"/>
    <property type="molecule type" value="Genomic_DNA"/>
</dbReference>
<dbReference type="Proteomes" id="UP001231649">
    <property type="component" value="Chromosome 13"/>
</dbReference>
<organism evidence="1 2">
    <name type="scientific">Mythimna loreyi</name>
    <dbReference type="NCBI Taxonomy" id="667449"/>
    <lineage>
        <taxon>Eukaryota</taxon>
        <taxon>Metazoa</taxon>
        <taxon>Ecdysozoa</taxon>
        <taxon>Arthropoda</taxon>
        <taxon>Hexapoda</taxon>
        <taxon>Insecta</taxon>
        <taxon>Pterygota</taxon>
        <taxon>Neoptera</taxon>
        <taxon>Endopterygota</taxon>
        <taxon>Lepidoptera</taxon>
        <taxon>Glossata</taxon>
        <taxon>Ditrysia</taxon>
        <taxon>Noctuoidea</taxon>
        <taxon>Noctuidae</taxon>
        <taxon>Noctuinae</taxon>
        <taxon>Hadenini</taxon>
        <taxon>Mythimna</taxon>
    </lineage>
</organism>
<protein>
    <submittedName>
        <fullName evidence="1">Uncharacterized protein</fullName>
    </submittedName>
</protein>
<accession>A0ACC2QMI0</accession>
<keyword evidence="2" id="KW-1185">Reference proteome</keyword>
<evidence type="ECO:0000313" key="2">
    <source>
        <dbReference type="Proteomes" id="UP001231649"/>
    </source>
</evidence>
<gene>
    <name evidence="1" type="ORF">PYW08_002648</name>
</gene>
<sequence length="235" mass="27228">MMAAQEKEFKKNSIILQGIQQSSCNIDSSIIFLTEQNEEFKKKIVSLEDKIKEDKKYIILLEDKIETMQQDNRKANFELKNVPKKSNETKDDLIHMVVSLSNSVGYPIDKSVISDIYRVRTKKEARNTPIVVETNSAIIRNNILKSCKAFNTKQKLKLCAKHLDIRTNEDTPIFITEQLTAKAARLHFLARDLVKSKSYKYCWTSYGRVYLKREDDSPSILIKTEAQIHQLIINQ</sequence>
<name>A0ACC2QMI0_9NEOP</name>
<proteinExistence type="predicted"/>
<comment type="caution">
    <text evidence="1">The sequence shown here is derived from an EMBL/GenBank/DDBJ whole genome shotgun (WGS) entry which is preliminary data.</text>
</comment>